<keyword evidence="3 7" id="KW-1133">Transmembrane helix</keyword>
<dbReference type="PANTHER" id="PTHR33048:SF47">
    <property type="entry name" value="INTEGRAL MEMBRANE PROTEIN-RELATED"/>
    <property type="match status" value="1"/>
</dbReference>
<dbReference type="EMBL" id="JAGTJS010000032">
    <property type="protein sequence ID" value="KAH7231496.1"/>
    <property type="molecule type" value="Genomic_DNA"/>
</dbReference>
<feature type="transmembrane region" description="Helical" evidence="7">
    <location>
        <begin position="65"/>
        <end position="84"/>
    </location>
</feature>
<feature type="transmembrane region" description="Helical" evidence="7">
    <location>
        <begin position="96"/>
        <end position="114"/>
    </location>
</feature>
<dbReference type="InterPro" id="IPR052337">
    <property type="entry name" value="SAT4-like"/>
</dbReference>
<evidence type="ECO:0000256" key="3">
    <source>
        <dbReference type="ARBA" id="ARBA00022989"/>
    </source>
</evidence>
<comment type="caution">
    <text evidence="9">The sequence shown here is derived from an EMBL/GenBank/DDBJ whole genome shotgun (WGS) entry which is preliminary data.</text>
</comment>
<evidence type="ECO:0000259" key="8">
    <source>
        <dbReference type="Pfam" id="PF20684"/>
    </source>
</evidence>
<keyword evidence="4 7" id="KW-0472">Membrane</keyword>
<evidence type="ECO:0000313" key="9">
    <source>
        <dbReference type="EMBL" id="KAH7231496.1"/>
    </source>
</evidence>
<comment type="subcellular location">
    <subcellularLocation>
        <location evidence="1">Membrane</location>
        <topology evidence="1">Multi-pass membrane protein</topology>
    </subcellularLocation>
</comment>
<dbReference type="Proteomes" id="UP000736672">
    <property type="component" value="Unassembled WGS sequence"/>
</dbReference>
<feature type="region of interest" description="Disordered" evidence="6">
    <location>
        <begin position="279"/>
        <end position="301"/>
    </location>
</feature>
<evidence type="ECO:0000256" key="6">
    <source>
        <dbReference type="SAM" id="MobiDB-lite"/>
    </source>
</evidence>
<keyword evidence="2 7" id="KW-0812">Transmembrane</keyword>
<evidence type="ECO:0000256" key="5">
    <source>
        <dbReference type="ARBA" id="ARBA00038359"/>
    </source>
</evidence>
<proteinExistence type="inferred from homology"/>
<accession>A0A9P9G2T8</accession>
<feature type="transmembrane region" description="Helical" evidence="7">
    <location>
        <begin position="126"/>
        <end position="149"/>
    </location>
</feature>
<gene>
    <name evidence="9" type="ORF">B0J15DRAFT_574804</name>
</gene>
<evidence type="ECO:0000256" key="1">
    <source>
        <dbReference type="ARBA" id="ARBA00004141"/>
    </source>
</evidence>
<name>A0A9P9G2T8_FUSSL</name>
<feature type="transmembrane region" description="Helical" evidence="7">
    <location>
        <begin position="169"/>
        <end position="194"/>
    </location>
</feature>
<dbReference type="PANTHER" id="PTHR33048">
    <property type="entry name" value="PTH11-LIKE INTEGRAL MEMBRANE PROTEIN (AFU_ORTHOLOGUE AFUA_5G11245)"/>
    <property type="match status" value="1"/>
</dbReference>
<evidence type="ECO:0000256" key="2">
    <source>
        <dbReference type="ARBA" id="ARBA00022692"/>
    </source>
</evidence>
<reference evidence="9" key="1">
    <citation type="journal article" date="2021" name="Nat. Commun.">
        <title>Genetic determinants of endophytism in the Arabidopsis root mycobiome.</title>
        <authorList>
            <person name="Mesny F."/>
            <person name="Miyauchi S."/>
            <person name="Thiergart T."/>
            <person name="Pickel B."/>
            <person name="Atanasova L."/>
            <person name="Karlsson M."/>
            <person name="Huettel B."/>
            <person name="Barry K.W."/>
            <person name="Haridas S."/>
            <person name="Chen C."/>
            <person name="Bauer D."/>
            <person name="Andreopoulos W."/>
            <person name="Pangilinan J."/>
            <person name="LaButti K."/>
            <person name="Riley R."/>
            <person name="Lipzen A."/>
            <person name="Clum A."/>
            <person name="Drula E."/>
            <person name="Henrissat B."/>
            <person name="Kohler A."/>
            <person name="Grigoriev I.V."/>
            <person name="Martin F.M."/>
            <person name="Hacquard S."/>
        </authorList>
    </citation>
    <scope>NUCLEOTIDE SEQUENCE</scope>
    <source>
        <strain evidence="9">FSSC 5 MPI-SDFR-AT-0091</strain>
    </source>
</reference>
<protein>
    <recommendedName>
        <fullName evidence="8">Rhodopsin domain-containing protein</fullName>
    </recommendedName>
</protein>
<feature type="transmembrane region" description="Helical" evidence="7">
    <location>
        <begin position="206"/>
        <end position="225"/>
    </location>
</feature>
<feature type="transmembrane region" description="Helical" evidence="7">
    <location>
        <begin position="31"/>
        <end position="53"/>
    </location>
</feature>
<dbReference type="InterPro" id="IPR049326">
    <property type="entry name" value="Rhodopsin_dom_fungi"/>
</dbReference>
<dbReference type="AlphaFoldDB" id="A0A9P9G2T8"/>
<comment type="similarity">
    <text evidence="5">Belongs to the SAT4 family.</text>
</comment>
<dbReference type="OrthoDB" id="3648173at2759"/>
<keyword evidence="10" id="KW-1185">Reference proteome</keyword>
<evidence type="ECO:0000313" key="10">
    <source>
        <dbReference type="Proteomes" id="UP000736672"/>
    </source>
</evidence>
<evidence type="ECO:0000256" key="4">
    <source>
        <dbReference type="ARBA" id="ARBA00023136"/>
    </source>
</evidence>
<dbReference type="GO" id="GO:0016020">
    <property type="term" value="C:membrane"/>
    <property type="evidence" value="ECO:0007669"/>
    <property type="project" value="UniProtKB-SubCell"/>
</dbReference>
<dbReference type="Pfam" id="PF20684">
    <property type="entry name" value="Fung_rhodopsin"/>
    <property type="match status" value="1"/>
</dbReference>
<feature type="domain" description="Rhodopsin" evidence="8">
    <location>
        <begin position="49"/>
        <end position="270"/>
    </location>
</feature>
<sequence length="365" mass="40030">MGDPNRNNSSAAACLGVFEPMASQNNPRGDGAVKISIALSVVGNLFVLMRLYARFVVVTKPGFEDLCLAVAMGFATAFTVLMKVQADNGLGMHNVLCYYLALAFVKATFLFQYHRIFAVAEPRMRSIIYLAGVFVFLYSLMTVLVTVFLCVPVEKIWRPDVPGVCLNRMAVWCTNAALNIVTDFVIILLPMPALKQLRLPRYQKRAVILVFAVGGLTCAVSIARLQSLVKVAGSNDITYENASTATWSAGELNMALICASLPGLRPLLARVRRGLLGVSSRSNTGDDHSQPSRARGWPLGPVDRFVDENLRPKPNAMSDDELPLQSRCWARARLAEHGSAENFGKMKNGQIMVLTDISQEESSRR</sequence>
<evidence type="ECO:0000256" key="7">
    <source>
        <dbReference type="SAM" id="Phobius"/>
    </source>
</evidence>
<organism evidence="9 10">
    <name type="scientific">Fusarium solani</name>
    <name type="common">Filamentous fungus</name>
    <dbReference type="NCBI Taxonomy" id="169388"/>
    <lineage>
        <taxon>Eukaryota</taxon>
        <taxon>Fungi</taxon>
        <taxon>Dikarya</taxon>
        <taxon>Ascomycota</taxon>
        <taxon>Pezizomycotina</taxon>
        <taxon>Sordariomycetes</taxon>
        <taxon>Hypocreomycetidae</taxon>
        <taxon>Hypocreales</taxon>
        <taxon>Nectriaceae</taxon>
        <taxon>Fusarium</taxon>
        <taxon>Fusarium solani species complex</taxon>
    </lineage>
</organism>